<gene>
    <name evidence="2" type="ORF">BOTCAL_0198g00030</name>
</gene>
<evidence type="ECO:0000313" key="2">
    <source>
        <dbReference type="EMBL" id="TEY58837.1"/>
    </source>
</evidence>
<proteinExistence type="predicted"/>
<dbReference type="EMBL" id="PHWZ01000198">
    <property type="protein sequence ID" value="TEY58837.1"/>
    <property type="molecule type" value="Genomic_DNA"/>
</dbReference>
<keyword evidence="3" id="KW-1185">Reference proteome</keyword>
<evidence type="ECO:0000313" key="3">
    <source>
        <dbReference type="Proteomes" id="UP000297299"/>
    </source>
</evidence>
<dbReference type="OrthoDB" id="194443at2759"/>
<comment type="caution">
    <text evidence="2">The sequence shown here is derived from an EMBL/GenBank/DDBJ whole genome shotgun (WGS) entry which is preliminary data.</text>
</comment>
<organism evidence="2 3">
    <name type="scientific">Botryotinia calthae</name>
    <dbReference type="NCBI Taxonomy" id="38488"/>
    <lineage>
        <taxon>Eukaryota</taxon>
        <taxon>Fungi</taxon>
        <taxon>Dikarya</taxon>
        <taxon>Ascomycota</taxon>
        <taxon>Pezizomycotina</taxon>
        <taxon>Leotiomycetes</taxon>
        <taxon>Helotiales</taxon>
        <taxon>Sclerotiniaceae</taxon>
        <taxon>Botryotinia</taxon>
    </lineage>
</organism>
<reference evidence="2 3" key="1">
    <citation type="submission" date="2017-11" db="EMBL/GenBank/DDBJ databases">
        <title>Comparative genomics of Botrytis spp.</title>
        <authorList>
            <person name="Valero-Jimenez C.A."/>
            <person name="Tapia P."/>
            <person name="Veloso J."/>
            <person name="Silva-Moreno E."/>
            <person name="Staats M."/>
            <person name="Valdes J.H."/>
            <person name="Van Kan J.A.L."/>
        </authorList>
    </citation>
    <scope>NUCLEOTIDE SEQUENCE [LARGE SCALE GENOMIC DNA]</scope>
    <source>
        <strain evidence="2 3">MUCL2830</strain>
    </source>
</reference>
<feature type="region of interest" description="Disordered" evidence="1">
    <location>
        <begin position="1"/>
        <end position="22"/>
    </location>
</feature>
<accession>A0A4Y8D023</accession>
<protein>
    <submittedName>
        <fullName evidence="2">Uncharacterized protein</fullName>
    </submittedName>
</protein>
<dbReference type="AlphaFoldDB" id="A0A4Y8D023"/>
<sequence length="258" mass="28826">MIRKATLREKKSPLPMMPPDTQSKVESEAKVYCISEKVEKVSNNKAPMNLYLIVRSHVFEIPKDIAINASKIIAKTWSANPTARRITFTVEDKDGDDNDPDPEHFYTVDVVAHLVGCMYGNELRCPTSDIDRHSGCLVAWCKAYKLARYLEMEEACEGVLARIAKCLGERKFHREIPTRKEVVEIYGMTGEGSDVREALVDAMAKMGKLWNVVGEGHTGDTRDCVENWLRSSSVLKGCLDEDWRGGGGENGKDQGRSG</sequence>
<evidence type="ECO:0000256" key="1">
    <source>
        <dbReference type="SAM" id="MobiDB-lite"/>
    </source>
</evidence>
<dbReference type="Proteomes" id="UP000297299">
    <property type="component" value="Unassembled WGS sequence"/>
</dbReference>
<name>A0A4Y8D023_9HELO</name>
<feature type="compositionally biased region" description="Basic and acidic residues" evidence="1">
    <location>
        <begin position="1"/>
        <end position="12"/>
    </location>
</feature>